<evidence type="ECO:0000313" key="2">
    <source>
        <dbReference type="Proteomes" id="UP000008367"/>
    </source>
</evidence>
<reference evidence="1 2" key="1">
    <citation type="submission" date="2012-10" db="EMBL/GenBank/DDBJ databases">
        <title>Genome sequence of Vibrio Cholerae HENC-02.</title>
        <authorList>
            <person name="Eppinger M."/>
            <person name="Hasan N.A."/>
            <person name="Sengamalay N."/>
            <person name="Hine E."/>
            <person name="Su Q."/>
            <person name="Daugherty S.C."/>
            <person name="Young S."/>
            <person name="Sadzewicz L."/>
            <person name="Tallon L."/>
            <person name="Cebula T.A."/>
            <person name="Ravel J."/>
            <person name="Colwell R.R."/>
        </authorList>
    </citation>
    <scope>NUCLEOTIDE SEQUENCE [LARGE SCALE GENOMIC DNA]</scope>
    <source>
        <strain evidence="1 2">HENC-02</strain>
    </source>
</reference>
<proteinExistence type="predicted"/>
<name>A0A454CRU7_VIBHA</name>
<accession>A0A454CRU7</accession>
<dbReference type="Proteomes" id="UP000008367">
    <property type="component" value="Unassembled WGS sequence"/>
</dbReference>
<sequence>MGSFALRYKPSVNYPEQTLSPQNMTHGVMIIDDYSSRSGSILQALSGCYSWLFVILWAEWYSNALYCSVFKAVQTSVTAHFQNRSLQVTWNDKDRLWLD</sequence>
<organism evidence="1 2">
    <name type="scientific">Vibrio harveyi</name>
    <name type="common">Beneckea harveyi</name>
    <dbReference type="NCBI Taxonomy" id="669"/>
    <lineage>
        <taxon>Bacteria</taxon>
        <taxon>Pseudomonadati</taxon>
        <taxon>Pseudomonadota</taxon>
        <taxon>Gammaproteobacteria</taxon>
        <taxon>Vibrionales</taxon>
        <taxon>Vibrionaceae</taxon>
        <taxon>Vibrio</taxon>
    </lineage>
</organism>
<dbReference type="AlphaFoldDB" id="A0A454CRU7"/>
<protein>
    <submittedName>
        <fullName evidence="1">Uncharacterized protein</fullName>
    </submittedName>
</protein>
<gene>
    <name evidence="1" type="ORF">VCHENC02_5059</name>
</gene>
<comment type="caution">
    <text evidence="1">The sequence shown here is derived from an EMBL/GenBank/DDBJ whole genome shotgun (WGS) entry which is preliminary data.</text>
</comment>
<dbReference type="EMBL" id="AJSR01002232">
    <property type="protein sequence ID" value="EKM29104.1"/>
    <property type="molecule type" value="Genomic_DNA"/>
</dbReference>
<evidence type="ECO:0000313" key="1">
    <source>
        <dbReference type="EMBL" id="EKM29104.1"/>
    </source>
</evidence>